<feature type="compositionally biased region" description="Basic and acidic residues" evidence="1">
    <location>
        <begin position="1"/>
        <end position="30"/>
    </location>
</feature>
<gene>
    <name evidence="2" type="ORF">CR513_43773</name>
</gene>
<dbReference type="EMBL" id="QJKJ01009570">
    <property type="protein sequence ID" value="RDX76257.1"/>
    <property type="molecule type" value="Genomic_DNA"/>
</dbReference>
<accession>A0A371FD87</accession>
<keyword evidence="3" id="KW-1185">Reference proteome</keyword>
<feature type="region of interest" description="Disordered" evidence="1">
    <location>
        <begin position="1"/>
        <end position="55"/>
    </location>
</feature>
<organism evidence="2 3">
    <name type="scientific">Mucuna pruriens</name>
    <name type="common">Velvet bean</name>
    <name type="synonym">Dolichos pruriens</name>
    <dbReference type="NCBI Taxonomy" id="157652"/>
    <lineage>
        <taxon>Eukaryota</taxon>
        <taxon>Viridiplantae</taxon>
        <taxon>Streptophyta</taxon>
        <taxon>Embryophyta</taxon>
        <taxon>Tracheophyta</taxon>
        <taxon>Spermatophyta</taxon>
        <taxon>Magnoliopsida</taxon>
        <taxon>eudicotyledons</taxon>
        <taxon>Gunneridae</taxon>
        <taxon>Pentapetalae</taxon>
        <taxon>rosids</taxon>
        <taxon>fabids</taxon>
        <taxon>Fabales</taxon>
        <taxon>Fabaceae</taxon>
        <taxon>Papilionoideae</taxon>
        <taxon>50 kb inversion clade</taxon>
        <taxon>NPAAA clade</taxon>
        <taxon>indigoferoid/millettioid clade</taxon>
        <taxon>Phaseoleae</taxon>
        <taxon>Mucuna</taxon>
    </lineage>
</organism>
<proteinExistence type="predicted"/>
<feature type="compositionally biased region" description="Basic and acidic residues" evidence="1">
    <location>
        <begin position="209"/>
        <end position="219"/>
    </location>
</feature>
<dbReference type="PANTHER" id="PTHR33223:SF10">
    <property type="entry name" value="AMINOTRANSFERASE-LIKE PLANT MOBILE DOMAIN-CONTAINING PROTEIN"/>
    <property type="match status" value="1"/>
</dbReference>
<evidence type="ECO:0000313" key="3">
    <source>
        <dbReference type="Proteomes" id="UP000257109"/>
    </source>
</evidence>
<comment type="caution">
    <text evidence="2">The sequence shown here is derived from an EMBL/GenBank/DDBJ whole genome shotgun (WGS) entry which is preliminary data.</text>
</comment>
<dbReference type="AlphaFoldDB" id="A0A371FD87"/>
<feature type="region of interest" description="Disordered" evidence="1">
    <location>
        <begin position="184"/>
        <end position="228"/>
    </location>
</feature>
<evidence type="ECO:0000313" key="2">
    <source>
        <dbReference type="EMBL" id="RDX76257.1"/>
    </source>
</evidence>
<sequence length="228" mass="26173">MEVEERHKKAEARHMDDLKATDEREEELRHQLATVKATVEKPRGATTPPPAPSTQAFWAQPFSEEIDETTIPPNFRKVVIEPFDGTQDPHTHLQAFQTQMYISGGNDRLSYKLFPGTLRANKVKCLEVADLFDIRKNKRETLKSYLARFNNPTVRVNDLDQKFFVKAFQKGLRAKKHIEVEEDHADRLEAERQSGARDMRLAPQGGPRGEVKYPPKPRDYPLTLTPPT</sequence>
<evidence type="ECO:0000256" key="1">
    <source>
        <dbReference type="SAM" id="MobiDB-lite"/>
    </source>
</evidence>
<dbReference type="PANTHER" id="PTHR33223">
    <property type="entry name" value="CCHC-TYPE DOMAIN-CONTAINING PROTEIN"/>
    <property type="match status" value="1"/>
</dbReference>
<protein>
    <recommendedName>
        <fullName evidence="4">Retrotransposon gag domain-containing protein</fullName>
    </recommendedName>
</protein>
<reference evidence="2" key="1">
    <citation type="submission" date="2018-05" db="EMBL/GenBank/DDBJ databases">
        <title>Draft genome of Mucuna pruriens seed.</title>
        <authorList>
            <person name="Nnadi N.E."/>
            <person name="Vos R."/>
            <person name="Hasami M.H."/>
            <person name="Devisetty U.K."/>
            <person name="Aguiy J.C."/>
        </authorList>
    </citation>
    <scope>NUCLEOTIDE SEQUENCE [LARGE SCALE GENOMIC DNA]</scope>
    <source>
        <strain evidence="2">JCA_2017</strain>
    </source>
</reference>
<evidence type="ECO:0008006" key="4">
    <source>
        <dbReference type="Google" id="ProtNLM"/>
    </source>
</evidence>
<feature type="non-terminal residue" evidence="2">
    <location>
        <position position="1"/>
    </location>
</feature>
<feature type="compositionally biased region" description="Basic and acidic residues" evidence="1">
    <location>
        <begin position="184"/>
        <end position="200"/>
    </location>
</feature>
<name>A0A371FD87_MUCPR</name>
<dbReference type="Proteomes" id="UP000257109">
    <property type="component" value="Unassembled WGS sequence"/>
</dbReference>